<evidence type="ECO:0000313" key="2">
    <source>
        <dbReference type="Proteomes" id="UP000308671"/>
    </source>
</evidence>
<keyword evidence="2" id="KW-1185">Reference proteome</keyword>
<dbReference type="AlphaFoldDB" id="A0A4S8R456"/>
<accession>A0A4S8R456</accession>
<name>A0A4S8R456_9HELO</name>
<comment type="caution">
    <text evidence="1">The sequence shown here is derived from an EMBL/GenBank/DDBJ whole genome shotgun (WGS) entry which is preliminary data.</text>
</comment>
<evidence type="ECO:0000313" key="1">
    <source>
        <dbReference type="EMBL" id="THV47944.1"/>
    </source>
</evidence>
<sequence>MAESAVKNQFPRRNIPPQEDLLRMRQMVAVCSKLKAHWKASELYAEQVGFIRSEILPLGCLMVSKAVCVGIGKMDGRRVRGEERRKEEGEEWKLDVQYGAKGLKGLCQLVMFQCWVEILREDFALPDTAISFYFPCGLSNIETLFMAGLGYRNNIVRYYHELKNVVTPNTFLFATSKHVKFWHRGLLELVVPGLMVSAPLQVNGYWAYYRGGAQRVFRRFLNTVKSRKLGPLVDISSLTFTELRDCRWKLDTKEATELRMSEISMNYEFYWKPDPEPESTEGNKKEMEKPMYGWYTPMAWHKLPGPTGIPGDICDMGDVEAKRQAKTMSWWGWIVLKAPIPGLVYLDFMLRCVKSIFVNIFWPVNFGTSGKSLGKIEAVWDSKEEKDGTVWYLVESKTKTGTEWGYQPSKTLGPGVWKMVKDFHYACPGKKRGHVQLGWWEDVGVLTELFWGSYCVQCEDEKKSSYCVHCEEKKSSYCVQCEDEKKSSYCVQCEDEKKS</sequence>
<reference evidence="1 2" key="1">
    <citation type="submission" date="2017-12" db="EMBL/GenBank/DDBJ databases">
        <title>Comparative genomics of Botrytis spp.</title>
        <authorList>
            <person name="Valero-Jimenez C.A."/>
            <person name="Tapia P."/>
            <person name="Veloso J."/>
            <person name="Silva-Moreno E."/>
            <person name="Staats M."/>
            <person name="Valdes J.H."/>
            <person name="Van Kan J.A.L."/>
        </authorList>
    </citation>
    <scope>NUCLEOTIDE SEQUENCE [LARGE SCALE GENOMIC DNA]</scope>
    <source>
        <strain evidence="1 2">MUCL435</strain>
    </source>
</reference>
<dbReference type="EMBL" id="PQXL01000278">
    <property type="protein sequence ID" value="THV47944.1"/>
    <property type="molecule type" value="Genomic_DNA"/>
</dbReference>
<proteinExistence type="predicted"/>
<dbReference type="Proteomes" id="UP000308671">
    <property type="component" value="Unassembled WGS sequence"/>
</dbReference>
<dbReference type="OrthoDB" id="3477795at2759"/>
<organism evidence="1 2">
    <name type="scientific">Botrytis galanthina</name>
    <dbReference type="NCBI Taxonomy" id="278940"/>
    <lineage>
        <taxon>Eukaryota</taxon>
        <taxon>Fungi</taxon>
        <taxon>Dikarya</taxon>
        <taxon>Ascomycota</taxon>
        <taxon>Pezizomycotina</taxon>
        <taxon>Leotiomycetes</taxon>
        <taxon>Helotiales</taxon>
        <taxon>Sclerotiniaceae</taxon>
        <taxon>Botrytis</taxon>
    </lineage>
</organism>
<gene>
    <name evidence="1" type="ORF">BGAL_0278g00110</name>
</gene>
<protein>
    <submittedName>
        <fullName evidence="1">Uncharacterized protein</fullName>
    </submittedName>
</protein>